<proteinExistence type="predicted"/>
<dbReference type="AlphaFoldDB" id="A0ABC9TSN9"/>
<comment type="caution">
    <text evidence="2">The sequence shown here is derived from an EMBL/GenBank/DDBJ whole genome shotgun (WGS) entry which is preliminary data.</text>
</comment>
<feature type="compositionally biased region" description="Basic and acidic residues" evidence="1">
    <location>
        <begin position="114"/>
        <end position="124"/>
    </location>
</feature>
<protein>
    <recommendedName>
        <fullName evidence="4">Flagellar hook-length control protein-like C-terminal domain-containing protein</fullName>
    </recommendedName>
</protein>
<feature type="compositionally biased region" description="Polar residues" evidence="1">
    <location>
        <begin position="173"/>
        <end position="183"/>
    </location>
</feature>
<evidence type="ECO:0000256" key="1">
    <source>
        <dbReference type="SAM" id="MobiDB-lite"/>
    </source>
</evidence>
<feature type="region of interest" description="Disordered" evidence="1">
    <location>
        <begin position="104"/>
        <end position="134"/>
    </location>
</feature>
<dbReference type="InterPro" id="IPR038610">
    <property type="entry name" value="FliK-like_C_sf"/>
</dbReference>
<evidence type="ECO:0000313" key="3">
    <source>
        <dbReference type="Proteomes" id="UP000016491"/>
    </source>
</evidence>
<gene>
    <name evidence="2" type="ORF">CLOSYM_04342</name>
</gene>
<dbReference type="RefSeq" id="WP_002570078.1">
    <property type="nucleotide sequence ID" value="NZ_KE992859.1"/>
</dbReference>
<sequence>MNAGVNAGVNAAVMQPTRKIAVTDKRKKEDEGSVFYELLELGACMNPFLVDGQQDAADMGGRTGLPAVLTSIDGETFEYSGKKGPPVWGGEEWISRSIREKSSGKAGFLAQSSSERETVIRERGGNGPGQGMGEEFSIRFRGESGVTMNAGFGLDPSIGKVDGWTALAPAGNIQGQETSSKAGQKSGDYMSDHAPEGKKAGEEEGGLMLSSSREAYHIPTSNEPVKIRVAQPYHEYKPEFSRALSNHIANGLSNSGRTLEIQLEPETLGNILIKFRTGKEGTRVELCCASEKTALLLEKNVSEIGRLIKYYTETPVSIDIRQEEASLLSWNRDQGHSGGRNPENGNGKKKQDGGGRNNEAADFIEKLRLGLEEL</sequence>
<evidence type="ECO:0000313" key="2">
    <source>
        <dbReference type="EMBL" id="ERI74084.1"/>
    </source>
</evidence>
<reference evidence="2 3" key="1">
    <citation type="submission" date="2013-07" db="EMBL/GenBank/DDBJ databases">
        <authorList>
            <person name="Weinstock G."/>
            <person name="Sodergren E."/>
            <person name="Wylie T."/>
            <person name="Fulton L."/>
            <person name="Fulton R."/>
            <person name="Fronick C."/>
            <person name="O'Laughlin M."/>
            <person name="Godfrey J."/>
            <person name="Miner T."/>
            <person name="Herter B."/>
            <person name="Appelbaum E."/>
            <person name="Cordes M."/>
            <person name="Lek S."/>
            <person name="Wollam A."/>
            <person name="Pepin K.H."/>
            <person name="Palsikar V.B."/>
            <person name="Mitreva M."/>
            <person name="Wilson R.K."/>
        </authorList>
    </citation>
    <scope>NUCLEOTIDE SEQUENCE [LARGE SCALE GENOMIC DNA]</scope>
    <source>
        <strain evidence="2 3">ATCC 14940</strain>
    </source>
</reference>
<feature type="region of interest" description="Disordered" evidence="1">
    <location>
        <begin position="331"/>
        <end position="358"/>
    </location>
</feature>
<organism evidence="2 3">
    <name type="scientific">[Clostridium] symbiosum ATCC 14940</name>
    <dbReference type="NCBI Taxonomy" id="411472"/>
    <lineage>
        <taxon>Bacteria</taxon>
        <taxon>Bacillati</taxon>
        <taxon>Bacillota</taxon>
        <taxon>Clostridia</taxon>
        <taxon>Lachnospirales</taxon>
        <taxon>Lachnospiraceae</taxon>
        <taxon>Otoolea</taxon>
    </lineage>
</organism>
<feature type="region of interest" description="Disordered" evidence="1">
    <location>
        <begin position="171"/>
        <end position="205"/>
    </location>
</feature>
<dbReference type="Gene3D" id="3.30.750.140">
    <property type="match status" value="1"/>
</dbReference>
<dbReference type="Proteomes" id="UP000016491">
    <property type="component" value="Unassembled WGS sequence"/>
</dbReference>
<name>A0ABC9TSN9_CLOSY</name>
<accession>A0ABC9TSN9</accession>
<feature type="compositionally biased region" description="Basic and acidic residues" evidence="1">
    <location>
        <begin position="190"/>
        <end position="202"/>
    </location>
</feature>
<evidence type="ECO:0008006" key="4">
    <source>
        <dbReference type="Google" id="ProtNLM"/>
    </source>
</evidence>
<dbReference type="EMBL" id="AWSU01000344">
    <property type="protein sequence ID" value="ERI74084.1"/>
    <property type="molecule type" value="Genomic_DNA"/>
</dbReference>